<name>A0ABR7DFB7_9CLOT</name>
<keyword evidence="3" id="KW-0731">Sigma factor</keyword>
<evidence type="ECO:0000259" key="6">
    <source>
        <dbReference type="Pfam" id="PF08281"/>
    </source>
</evidence>
<protein>
    <submittedName>
        <fullName evidence="7">Sigma-70 family RNA polymerase sigma factor</fullName>
    </submittedName>
</protein>
<evidence type="ECO:0000313" key="7">
    <source>
        <dbReference type="EMBL" id="MBC5630086.1"/>
    </source>
</evidence>
<dbReference type="NCBIfam" id="TIGR02937">
    <property type="entry name" value="sigma70-ECF"/>
    <property type="match status" value="1"/>
</dbReference>
<dbReference type="PANTHER" id="PTHR43133">
    <property type="entry name" value="RNA POLYMERASE ECF-TYPE SIGMA FACTO"/>
    <property type="match status" value="1"/>
</dbReference>
<reference evidence="7 8" key="1">
    <citation type="submission" date="2020-08" db="EMBL/GenBank/DDBJ databases">
        <title>Genome public.</title>
        <authorList>
            <person name="Liu C."/>
            <person name="Sun Q."/>
        </authorList>
    </citation>
    <scope>NUCLEOTIDE SEQUENCE [LARGE SCALE GENOMIC DNA]</scope>
    <source>
        <strain evidence="7 8">NSJ-6</strain>
    </source>
</reference>
<dbReference type="SUPFAM" id="SSF88946">
    <property type="entry name" value="Sigma2 domain of RNA polymerase sigma factors"/>
    <property type="match status" value="1"/>
</dbReference>
<feature type="domain" description="RNA polymerase sigma-70 region 2" evidence="5">
    <location>
        <begin position="17"/>
        <end position="83"/>
    </location>
</feature>
<keyword evidence="8" id="KW-1185">Reference proteome</keyword>
<dbReference type="Proteomes" id="UP000596929">
    <property type="component" value="Unassembled WGS sequence"/>
</dbReference>
<dbReference type="RefSeq" id="WP_186860552.1">
    <property type="nucleotide sequence ID" value="NZ_JACOOO010000033.1"/>
</dbReference>
<dbReference type="PANTHER" id="PTHR43133:SF60">
    <property type="entry name" value="RNA POLYMERASE SIGMA FACTOR SIGV"/>
    <property type="match status" value="1"/>
</dbReference>
<dbReference type="SUPFAM" id="SSF88659">
    <property type="entry name" value="Sigma3 and sigma4 domains of RNA polymerase sigma factors"/>
    <property type="match status" value="1"/>
</dbReference>
<dbReference type="Pfam" id="PF04542">
    <property type="entry name" value="Sigma70_r2"/>
    <property type="match status" value="1"/>
</dbReference>
<keyword evidence="4" id="KW-0804">Transcription</keyword>
<dbReference type="EMBL" id="JACOOO010000033">
    <property type="protein sequence ID" value="MBC5630086.1"/>
    <property type="molecule type" value="Genomic_DNA"/>
</dbReference>
<evidence type="ECO:0000256" key="1">
    <source>
        <dbReference type="ARBA" id="ARBA00010641"/>
    </source>
</evidence>
<dbReference type="InterPro" id="IPR013325">
    <property type="entry name" value="RNA_pol_sigma_r2"/>
</dbReference>
<feature type="domain" description="RNA polymerase sigma factor 70 region 4 type 2" evidence="6">
    <location>
        <begin position="104"/>
        <end position="153"/>
    </location>
</feature>
<evidence type="ECO:0000259" key="5">
    <source>
        <dbReference type="Pfam" id="PF04542"/>
    </source>
</evidence>
<comment type="similarity">
    <text evidence="1">Belongs to the sigma-70 factor family. ECF subfamily.</text>
</comment>
<dbReference type="CDD" id="cd06171">
    <property type="entry name" value="Sigma70_r4"/>
    <property type="match status" value="1"/>
</dbReference>
<dbReference type="InterPro" id="IPR013249">
    <property type="entry name" value="RNA_pol_sigma70_r4_t2"/>
</dbReference>
<dbReference type="InterPro" id="IPR007627">
    <property type="entry name" value="RNA_pol_sigma70_r2"/>
</dbReference>
<dbReference type="Gene3D" id="1.10.10.10">
    <property type="entry name" value="Winged helix-like DNA-binding domain superfamily/Winged helix DNA-binding domain"/>
    <property type="match status" value="1"/>
</dbReference>
<comment type="caution">
    <text evidence="7">The sequence shown here is derived from an EMBL/GenBank/DDBJ whole genome shotgun (WGS) entry which is preliminary data.</text>
</comment>
<keyword evidence="2" id="KW-0805">Transcription regulation</keyword>
<evidence type="ECO:0000256" key="3">
    <source>
        <dbReference type="ARBA" id="ARBA00023082"/>
    </source>
</evidence>
<dbReference type="InterPro" id="IPR039425">
    <property type="entry name" value="RNA_pol_sigma-70-like"/>
</dbReference>
<evidence type="ECO:0000313" key="8">
    <source>
        <dbReference type="Proteomes" id="UP000596929"/>
    </source>
</evidence>
<dbReference type="InterPro" id="IPR036388">
    <property type="entry name" value="WH-like_DNA-bd_sf"/>
</dbReference>
<dbReference type="Pfam" id="PF08281">
    <property type="entry name" value="Sigma70_r4_2"/>
    <property type="match status" value="1"/>
</dbReference>
<dbReference type="Gene3D" id="1.10.1740.10">
    <property type="match status" value="1"/>
</dbReference>
<accession>A0ABR7DFB7</accession>
<dbReference type="InterPro" id="IPR014284">
    <property type="entry name" value="RNA_pol_sigma-70_dom"/>
</dbReference>
<gene>
    <name evidence="7" type="ORF">H8S20_14540</name>
</gene>
<dbReference type="InterPro" id="IPR013324">
    <property type="entry name" value="RNA_pol_sigma_r3/r4-like"/>
</dbReference>
<organism evidence="7 8">
    <name type="scientific">Clostridium hominis</name>
    <dbReference type="NCBI Taxonomy" id="2763036"/>
    <lineage>
        <taxon>Bacteria</taxon>
        <taxon>Bacillati</taxon>
        <taxon>Bacillota</taxon>
        <taxon>Clostridia</taxon>
        <taxon>Eubacteriales</taxon>
        <taxon>Clostridiaceae</taxon>
        <taxon>Clostridium</taxon>
    </lineage>
</organism>
<evidence type="ECO:0000256" key="2">
    <source>
        <dbReference type="ARBA" id="ARBA00023015"/>
    </source>
</evidence>
<sequence length="162" mass="18577">MLKLRGKTLEIKFEECVTCNKEKFYRLAYTYVKNSHDAMDILQESILKGYSNLSKVKDIRALDKWMSRIIVNTALDFLRKSSKETVIDKESIIVDKVATTADENLSYAIDALDPGLKTIIILKYFHGYTINEVADILEISVSTVKNRMHKALSLLRVDIKEV</sequence>
<proteinExistence type="inferred from homology"/>
<evidence type="ECO:0000256" key="4">
    <source>
        <dbReference type="ARBA" id="ARBA00023163"/>
    </source>
</evidence>